<keyword evidence="1" id="KW-0812">Transmembrane</keyword>
<reference evidence="3" key="1">
    <citation type="journal article" date="2019" name="Int. J. Syst. Evol. Microbiol.">
        <title>The Global Catalogue of Microorganisms (GCM) 10K type strain sequencing project: providing services to taxonomists for standard genome sequencing and annotation.</title>
        <authorList>
            <consortium name="The Broad Institute Genomics Platform"/>
            <consortium name="The Broad Institute Genome Sequencing Center for Infectious Disease"/>
            <person name="Wu L."/>
            <person name="Ma J."/>
        </authorList>
    </citation>
    <scope>NUCLEOTIDE SEQUENCE [LARGE SCALE GENOMIC DNA]</scope>
    <source>
        <strain evidence="3">JCM 10671</strain>
    </source>
</reference>
<sequence length="68" mass="7471">MQQPVASRNLPWIFVGMSAWVGMCLFAGFAILADADLVWRLLAGGAALALAGAYTVWVRPFYAARKRR</sequence>
<proteinExistence type="predicted"/>
<keyword evidence="3" id="KW-1185">Reference proteome</keyword>
<gene>
    <name evidence="2" type="ORF">GCM10009547_10930</name>
</gene>
<evidence type="ECO:0000313" key="2">
    <source>
        <dbReference type="EMBL" id="GAA0610701.1"/>
    </source>
</evidence>
<name>A0ABP3RI43_9ACTN</name>
<evidence type="ECO:0000313" key="3">
    <source>
        <dbReference type="Proteomes" id="UP001500957"/>
    </source>
</evidence>
<protein>
    <recommendedName>
        <fullName evidence="4">DUF2530 domain-containing protein</fullName>
    </recommendedName>
</protein>
<keyword evidence="1" id="KW-1133">Transmembrane helix</keyword>
<feature type="transmembrane region" description="Helical" evidence="1">
    <location>
        <begin position="38"/>
        <end position="58"/>
    </location>
</feature>
<evidence type="ECO:0000256" key="1">
    <source>
        <dbReference type="SAM" id="Phobius"/>
    </source>
</evidence>
<dbReference type="EMBL" id="BAAAHE010000008">
    <property type="protein sequence ID" value="GAA0610701.1"/>
    <property type="molecule type" value="Genomic_DNA"/>
</dbReference>
<keyword evidence="1" id="KW-0472">Membrane</keyword>
<dbReference type="Proteomes" id="UP001500957">
    <property type="component" value="Unassembled WGS sequence"/>
</dbReference>
<feature type="transmembrane region" description="Helical" evidence="1">
    <location>
        <begin position="12"/>
        <end position="32"/>
    </location>
</feature>
<organism evidence="2 3">
    <name type="scientific">Sporichthya brevicatena</name>
    <dbReference type="NCBI Taxonomy" id="171442"/>
    <lineage>
        <taxon>Bacteria</taxon>
        <taxon>Bacillati</taxon>
        <taxon>Actinomycetota</taxon>
        <taxon>Actinomycetes</taxon>
        <taxon>Sporichthyales</taxon>
        <taxon>Sporichthyaceae</taxon>
        <taxon>Sporichthya</taxon>
    </lineage>
</organism>
<evidence type="ECO:0008006" key="4">
    <source>
        <dbReference type="Google" id="ProtNLM"/>
    </source>
</evidence>
<dbReference type="RefSeq" id="WP_344602449.1">
    <property type="nucleotide sequence ID" value="NZ_BAAAHE010000008.1"/>
</dbReference>
<comment type="caution">
    <text evidence="2">The sequence shown here is derived from an EMBL/GenBank/DDBJ whole genome shotgun (WGS) entry which is preliminary data.</text>
</comment>
<accession>A0ABP3RI43</accession>